<organism evidence="1 2">
    <name type="scientific">Acinetobacter kyonggiensis</name>
    <dbReference type="NCBI Taxonomy" id="595670"/>
    <lineage>
        <taxon>Bacteria</taxon>
        <taxon>Pseudomonadati</taxon>
        <taxon>Pseudomonadota</taxon>
        <taxon>Gammaproteobacteria</taxon>
        <taxon>Moraxellales</taxon>
        <taxon>Moraxellaceae</taxon>
        <taxon>Acinetobacter</taxon>
    </lineage>
</organism>
<proteinExistence type="predicted"/>
<dbReference type="STRING" id="595670.SAMN05421643_10799"/>
<dbReference type="Proteomes" id="UP000199035">
    <property type="component" value="Unassembled WGS sequence"/>
</dbReference>
<dbReference type="InterPro" id="IPR019639">
    <property type="entry name" value="DUF2505"/>
</dbReference>
<accession>A0A1H3IVG9</accession>
<reference evidence="2" key="1">
    <citation type="submission" date="2016-10" db="EMBL/GenBank/DDBJ databases">
        <authorList>
            <person name="Varghese N."/>
            <person name="Submissions S."/>
        </authorList>
    </citation>
    <scope>NUCLEOTIDE SEQUENCE [LARGE SCALE GENOMIC DNA]</scope>
    <source>
        <strain evidence="2">ANC 5109</strain>
    </source>
</reference>
<sequence>MAHRFTVNATIHGVSLDEFRRLAADPEMHEAVCKRIPGEKLEILESQIVGDIYTLKRAYNLDVNIPDIAKKLLKDAFRLKRTDITNLDALTSTVELGANLPLEAQGERSVTGNAQQVNIQLDWTIKIKVPLIGGLLEKHAEGEIRKFSDLEIQIVEDELKKNLIV</sequence>
<evidence type="ECO:0000313" key="2">
    <source>
        <dbReference type="Proteomes" id="UP000199035"/>
    </source>
</evidence>
<keyword evidence="2" id="KW-1185">Reference proteome</keyword>
<dbReference type="Pfam" id="PF10698">
    <property type="entry name" value="DUF2505"/>
    <property type="match status" value="1"/>
</dbReference>
<dbReference type="EMBL" id="FNPK01000007">
    <property type="protein sequence ID" value="SDY31249.1"/>
    <property type="molecule type" value="Genomic_DNA"/>
</dbReference>
<protein>
    <recommendedName>
        <fullName evidence="3">DUF2505 family protein</fullName>
    </recommendedName>
</protein>
<dbReference type="RefSeq" id="WP_086184757.1">
    <property type="nucleotide sequence ID" value="NZ_FNPK01000007.1"/>
</dbReference>
<name>A0A1H3IVG9_9GAMM</name>
<evidence type="ECO:0008006" key="3">
    <source>
        <dbReference type="Google" id="ProtNLM"/>
    </source>
</evidence>
<gene>
    <name evidence="1" type="ORF">SAMN05421643_10799</name>
</gene>
<evidence type="ECO:0000313" key="1">
    <source>
        <dbReference type="EMBL" id="SDY31249.1"/>
    </source>
</evidence>
<dbReference type="AlphaFoldDB" id="A0A1H3IVG9"/>